<dbReference type="AlphaFoldDB" id="A0A8H8S4F2"/>
<keyword evidence="1" id="KW-0732">Signal</keyword>
<feature type="chain" id="PRO_5034826114" evidence="1">
    <location>
        <begin position="24"/>
        <end position="127"/>
    </location>
</feature>
<dbReference type="EMBL" id="QGMI01000137">
    <property type="protein sequence ID" value="TVY46620.1"/>
    <property type="molecule type" value="Genomic_DNA"/>
</dbReference>
<evidence type="ECO:0000313" key="2">
    <source>
        <dbReference type="EMBL" id="TVY46620.1"/>
    </source>
</evidence>
<feature type="signal peptide" evidence="1">
    <location>
        <begin position="1"/>
        <end position="23"/>
    </location>
</feature>
<proteinExistence type="predicted"/>
<reference evidence="2 3" key="1">
    <citation type="submission" date="2018-05" db="EMBL/GenBank/DDBJ databases">
        <title>Genome sequencing and assembly of the regulated plant pathogen Lachnellula willkommii and related sister species for the development of diagnostic species identification markers.</title>
        <authorList>
            <person name="Giroux E."/>
            <person name="Bilodeau G."/>
        </authorList>
    </citation>
    <scope>NUCLEOTIDE SEQUENCE [LARGE SCALE GENOMIC DNA]</scope>
    <source>
        <strain evidence="2 3">CBS 160.35</strain>
    </source>
</reference>
<comment type="caution">
    <text evidence="2">The sequence shown here is derived from an EMBL/GenBank/DDBJ whole genome shotgun (WGS) entry which is preliminary data.</text>
</comment>
<sequence length="127" mass="13525">MHITTISTFVLGAFLSTATSVAAGDYIQVNYYTDGDCKEYATAIKTPPEGQVYDYSYGGSNSASIAECNGYGFCTCTFYQNEGGSGVNEVATYGGNNCASNWGSGFKSFECWYGGFGDKREVVSGNM</sequence>
<gene>
    <name evidence="2" type="ORF">LOCC1_G003303</name>
</gene>
<organism evidence="2 3">
    <name type="scientific">Lachnellula occidentalis</name>
    <dbReference type="NCBI Taxonomy" id="215460"/>
    <lineage>
        <taxon>Eukaryota</taxon>
        <taxon>Fungi</taxon>
        <taxon>Dikarya</taxon>
        <taxon>Ascomycota</taxon>
        <taxon>Pezizomycotina</taxon>
        <taxon>Leotiomycetes</taxon>
        <taxon>Helotiales</taxon>
        <taxon>Lachnaceae</taxon>
        <taxon>Lachnellula</taxon>
    </lineage>
</organism>
<evidence type="ECO:0000313" key="3">
    <source>
        <dbReference type="Proteomes" id="UP000443090"/>
    </source>
</evidence>
<dbReference type="OrthoDB" id="5133123at2759"/>
<name>A0A8H8S4F2_9HELO</name>
<keyword evidence="3" id="KW-1185">Reference proteome</keyword>
<evidence type="ECO:0000256" key="1">
    <source>
        <dbReference type="SAM" id="SignalP"/>
    </source>
</evidence>
<protein>
    <submittedName>
        <fullName evidence="2">Uncharacterized protein</fullName>
    </submittedName>
</protein>
<dbReference type="Proteomes" id="UP000443090">
    <property type="component" value="Unassembled WGS sequence"/>
</dbReference>
<accession>A0A8H8S4F2</accession>